<organism evidence="2 3">
    <name type="scientific">Olea europaea subsp. europaea</name>
    <dbReference type="NCBI Taxonomy" id="158383"/>
    <lineage>
        <taxon>Eukaryota</taxon>
        <taxon>Viridiplantae</taxon>
        <taxon>Streptophyta</taxon>
        <taxon>Embryophyta</taxon>
        <taxon>Tracheophyta</taxon>
        <taxon>Spermatophyta</taxon>
        <taxon>Magnoliopsida</taxon>
        <taxon>eudicotyledons</taxon>
        <taxon>Gunneridae</taxon>
        <taxon>Pentapetalae</taxon>
        <taxon>asterids</taxon>
        <taxon>lamiids</taxon>
        <taxon>Lamiales</taxon>
        <taxon>Oleaceae</taxon>
        <taxon>Oleeae</taxon>
        <taxon>Olea</taxon>
    </lineage>
</organism>
<keyword evidence="3" id="KW-1185">Reference proteome</keyword>
<dbReference type="EMBL" id="CACTIH010007323">
    <property type="protein sequence ID" value="CAA3009667.1"/>
    <property type="molecule type" value="Genomic_DNA"/>
</dbReference>
<evidence type="ECO:0000313" key="2">
    <source>
        <dbReference type="EMBL" id="CAA3009667.1"/>
    </source>
</evidence>
<name>A0A8S0TUP0_OLEEU</name>
<gene>
    <name evidence="2" type="ORF">OLEA9_A067359</name>
</gene>
<dbReference type="Gramene" id="OE9A067359T1">
    <property type="protein sequence ID" value="OE9A067359C1"/>
    <property type="gene ID" value="OE9A067359"/>
</dbReference>
<dbReference type="AlphaFoldDB" id="A0A8S0TUP0"/>
<accession>A0A8S0TUP0</accession>
<evidence type="ECO:0000256" key="1">
    <source>
        <dbReference type="SAM" id="MobiDB-lite"/>
    </source>
</evidence>
<feature type="region of interest" description="Disordered" evidence="1">
    <location>
        <begin position="1"/>
        <end position="36"/>
    </location>
</feature>
<protein>
    <submittedName>
        <fullName evidence="2">Uncharacterized protein</fullName>
    </submittedName>
</protein>
<evidence type="ECO:0000313" key="3">
    <source>
        <dbReference type="Proteomes" id="UP000594638"/>
    </source>
</evidence>
<sequence length="162" mass="17578">MVLSDKHCSGHQSTVQAPSPHHQHHHYHPPVPASTNGGTGLKAAEGFICGTAMVGSSSLPLSGHSLHTVPTNCLKIRLRPYLARTRPGHGLYTMPKNYLEILENQALSPCVSDMTCLEMPKNQAASLLRPGYVSDMAYTLCPKTSQKCPKIRLHPYLGQDAS</sequence>
<reference evidence="2 3" key="1">
    <citation type="submission" date="2019-12" db="EMBL/GenBank/DDBJ databases">
        <authorList>
            <person name="Alioto T."/>
            <person name="Alioto T."/>
            <person name="Gomez Garrido J."/>
        </authorList>
    </citation>
    <scope>NUCLEOTIDE SEQUENCE [LARGE SCALE GENOMIC DNA]</scope>
</reference>
<dbReference type="Proteomes" id="UP000594638">
    <property type="component" value="Unassembled WGS sequence"/>
</dbReference>
<proteinExistence type="predicted"/>
<comment type="caution">
    <text evidence="2">The sequence shown here is derived from an EMBL/GenBank/DDBJ whole genome shotgun (WGS) entry which is preliminary data.</text>
</comment>